<evidence type="ECO:0000256" key="2">
    <source>
        <dbReference type="ARBA" id="ARBA00022692"/>
    </source>
</evidence>
<dbReference type="Proteomes" id="UP001479436">
    <property type="component" value="Unassembled WGS sequence"/>
</dbReference>
<protein>
    <recommendedName>
        <fullName evidence="11">Glycosyltransferase family 49 protein</fullName>
    </recommendedName>
</protein>
<gene>
    <name evidence="9" type="ORF">K7432_005024</name>
</gene>
<evidence type="ECO:0000313" key="9">
    <source>
        <dbReference type="EMBL" id="KAK9766120.1"/>
    </source>
</evidence>
<evidence type="ECO:0000256" key="1">
    <source>
        <dbReference type="ARBA" id="ARBA00004606"/>
    </source>
</evidence>
<comment type="subcellular location">
    <subcellularLocation>
        <location evidence="1">Membrane</location>
        <topology evidence="1">Single-pass type II membrane protein</topology>
    </subcellularLocation>
</comment>
<evidence type="ECO:0008006" key="11">
    <source>
        <dbReference type="Google" id="ProtNLM"/>
    </source>
</evidence>
<keyword evidence="5 8" id="KW-0472">Membrane</keyword>
<dbReference type="InterPro" id="IPR051292">
    <property type="entry name" value="Xyl/GlcA_transferase"/>
</dbReference>
<organism evidence="9 10">
    <name type="scientific">Basidiobolus ranarum</name>
    <dbReference type="NCBI Taxonomy" id="34480"/>
    <lineage>
        <taxon>Eukaryota</taxon>
        <taxon>Fungi</taxon>
        <taxon>Fungi incertae sedis</taxon>
        <taxon>Zoopagomycota</taxon>
        <taxon>Entomophthoromycotina</taxon>
        <taxon>Basidiobolomycetes</taxon>
        <taxon>Basidiobolales</taxon>
        <taxon>Basidiobolaceae</taxon>
        <taxon>Basidiobolus</taxon>
    </lineage>
</organism>
<sequence length="417" mass="49390">MMRVDYSFSRIAKYIFLGYLCVSVVYILHRFYDPNSQKGHTVTPRNPAGHLSQLPMAKTPRPHNWPNSEEPVEQQYLFSKLFSESMQPTNLIPYYYKMDPAPPKKEITVATLITSDRFHVFEKLVRNYKGPISVALHVSDDNRKDGILDRLAQMYETNPLMKQYVDVHLIVDKYERQFNYWRNVARFFSRTDYFLLLDIDFYLCTDFRKNLDSYPELMERLEAGQAAIVLPAFEYNVLDEGRDAAVFPKTKEDLLELVQDERIDMFHKSWQRGHGSTNYTNWYQSEEPYMVTDYNYSYEPYVIVKKDGVPWCNERFIGYGGNKAACLYEIYLSGVEYWILPNDYIIHQNHDYPLTTRKIERNLNKKIYENFREEACFRYFRNMVASGAWGTPKGENLRRECTKSVASFQKVVDEFQP</sequence>
<evidence type="ECO:0000256" key="6">
    <source>
        <dbReference type="ARBA" id="ARBA00023180"/>
    </source>
</evidence>
<comment type="caution">
    <text evidence="9">The sequence shown here is derived from an EMBL/GenBank/DDBJ whole genome shotgun (WGS) entry which is preliminary data.</text>
</comment>
<keyword evidence="10" id="KW-1185">Reference proteome</keyword>
<keyword evidence="2 8" id="KW-0812">Transmembrane</keyword>
<evidence type="ECO:0000256" key="4">
    <source>
        <dbReference type="ARBA" id="ARBA00022989"/>
    </source>
</evidence>
<proteinExistence type="predicted"/>
<keyword evidence="3" id="KW-0735">Signal-anchor</keyword>
<name>A0ABR2WXE0_9FUNG</name>
<evidence type="ECO:0000256" key="3">
    <source>
        <dbReference type="ARBA" id="ARBA00022968"/>
    </source>
</evidence>
<dbReference type="EMBL" id="JASJQH010000187">
    <property type="protein sequence ID" value="KAK9766120.1"/>
    <property type="molecule type" value="Genomic_DNA"/>
</dbReference>
<evidence type="ECO:0000256" key="7">
    <source>
        <dbReference type="SAM" id="MobiDB-lite"/>
    </source>
</evidence>
<keyword evidence="4 8" id="KW-1133">Transmembrane helix</keyword>
<evidence type="ECO:0000256" key="8">
    <source>
        <dbReference type="SAM" id="Phobius"/>
    </source>
</evidence>
<dbReference type="InterPro" id="IPR029044">
    <property type="entry name" value="Nucleotide-diphossugar_trans"/>
</dbReference>
<evidence type="ECO:0000313" key="10">
    <source>
        <dbReference type="Proteomes" id="UP001479436"/>
    </source>
</evidence>
<dbReference type="Pfam" id="PF13896">
    <property type="entry name" value="Glyco_transf_49"/>
    <property type="match status" value="2"/>
</dbReference>
<evidence type="ECO:0000256" key="5">
    <source>
        <dbReference type="ARBA" id="ARBA00023136"/>
    </source>
</evidence>
<keyword evidence="6" id="KW-0325">Glycoprotein</keyword>
<reference evidence="9 10" key="1">
    <citation type="submission" date="2023-04" db="EMBL/GenBank/DDBJ databases">
        <title>Genome of Basidiobolus ranarum AG-B5.</title>
        <authorList>
            <person name="Stajich J.E."/>
            <person name="Carter-House D."/>
            <person name="Gryganskyi A."/>
        </authorList>
    </citation>
    <scope>NUCLEOTIDE SEQUENCE [LARGE SCALE GENOMIC DNA]</scope>
    <source>
        <strain evidence="9 10">AG-B5</strain>
    </source>
</reference>
<dbReference type="Gene3D" id="3.90.550.10">
    <property type="entry name" value="Spore Coat Polysaccharide Biosynthesis Protein SpsA, Chain A"/>
    <property type="match status" value="1"/>
</dbReference>
<dbReference type="CDD" id="cd00761">
    <property type="entry name" value="Glyco_tranf_GTA_type"/>
    <property type="match status" value="1"/>
</dbReference>
<feature type="transmembrane region" description="Helical" evidence="8">
    <location>
        <begin position="12"/>
        <end position="32"/>
    </location>
</feature>
<accession>A0ABR2WXE0</accession>
<feature type="region of interest" description="Disordered" evidence="7">
    <location>
        <begin position="38"/>
        <end position="69"/>
    </location>
</feature>
<dbReference type="PANTHER" id="PTHR12270:SF25">
    <property type="entry name" value="GLYCOSYLTRANSFERASE-LIKE PROTEIN LARGE"/>
    <property type="match status" value="1"/>
</dbReference>
<dbReference type="PANTHER" id="PTHR12270">
    <property type="entry name" value="GLYCOSYLTRANSFERASE-RELATED"/>
    <property type="match status" value="1"/>
</dbReference>